<dbReference type="InterPro" id="IPR050697">
    <property type="entry name" value="Adenylyl/Guanylyl_Cyclase_3/4"/>
</dbReference>
<feature type="transmembrane region" description="Helical" evidence="2">
    <location>
        <begin position="264"/>
        <end position="283"/>
    </location>
</feature>
<evidence type="ECO:0000256" key="1">
    <source>
        <dbReference type="SAM" id="MobiDB-lite"/>
    </source>
</evidence>
<keyword evidence="2" id="KW-0812">Transmembrane</keyword>
<dbReference type="Gene3D" id="3.30.70.1230">
    <property type="entry name" value="Nucleotide cyclase"/>
    <property type="match status" value="2"/>
</dbReference>
<keyword evidence="2" id="KW-1133">Transmembrane helix</keyword>
<evidence type="ECO:0000256" key="2">
    <source>
        <dbReference type="SAM" id="Phobius"/>
    </source>
</evidence>
<dbReference type="EMBL" id="HBHJ01025868">
    <property type="protein sequence ID" value="CAD9705498.1"/>
    <property type="molecule type" value="Transcribed_RNA"/>
</dbReference>
<dbReference type="SUPFAM" id="SSF55073">
    <property type="entry name" value="Nucleotide cyclase"/>
    <property type="match status" value="2"/>
</dbReference>
<evidence type="ECO:0008006" key="4">
    <source>
        <dbReference type="Google" id="ProtNLM"/>
    </source>
</evidence>
<dbReference type="PANTHER" id="PTHR43081">
    <property type="entry name" value="ADENYLATE CYCLASE, TERMINAL-DIFFERENTIATION SPECIFIC-RELATED"/>
    <property type="match status" value="1"/>
</dbReference>
<gene>
    <name evidence="3" type="ORF">RMAR1173_LOCUS17067</name>
</gene>
<keyword evidence="2" id="KW-0472">Membrane</keyword>
<sequence length="851" mass="95193">MSRRRTKSVTGAASSAADMILQRGRASTSGPMSTTPVLSKRKKHLRVKIIPDTVKTSAAISELREVKRGRVIGQKWNSATIFSVMWALYIIGLLFYFADDPNLCRGWFVFFILRLVLLVPTVSLAILWHRGWWPDCAPDPEWLGVVFAIYISVVVTLKFCTDSNVNCDGKFESGISELDVRVTLTDASGLSNLTMQLDDSECTTYTGWEEGIKMSVGDCDFEFLDVRTQFEINVYAWIGQLILYLFAFTSLFKPSLSATLVYNFLMILIVALGCFLQGASFWFDPERVSGAEIMQAIFVFMCAVLTNTYSAYVLYNMERDLVHANYELNASMAKRQKAPSGGQVVYLETDLQSSTKLWDQHTQVMHTAIKIHHALMRTLALEYFGWELATEGDAFLLSFHDVFDAVSMALTFQAEMMEQDWPEELLKDPDAGEVMVDNEGSIEASKGQREAPRPRVSTIPGRTRSLTRNYGDSLLAFKGPRVRMAIHMGDGTQGVKGKTARFVHQLTDLAWGGMIVMSNPAAQVLLGVLEQLDHGAKGHEDVSKPKLVAMGTHTFDECDEPMELYHIYTEPLRGRHYKWGEEELKLRDSVQHTLGFYDAPVHRETLAECATIMFGDISHSQALRRYDPEAFAEGLTIVNQTVLSLLMIHRGYQVPQRDNSHFMLVFHTPVDGSRFHASLQMALLDVDWPNELLDLPDYLRPDFNVGRHGHGRPSITKGNSGAKSPKMRKSQLYRGLCVSFGLAVGYVTKELEAGRANYLGPTCNRAARISSLAKCGQLLMSEPEFQHDRASLYTTSPPDGSPRYPITGHMLYANQNLKGISGAVNIVWLDTCEVAKLRQTELSNKAIGTAL</sequence>
<protein>
    <recommendedName>
        <fullName evidence="4">Guanylate cyclase domain-containing protein</fullName>
    </recommendedName>
</protein>
<dbReference type="AlphaFoldDB" id="A0A7S2WTU2"/>
<feature type="region of interest" description="Disordered" evidence="1">
    <location>
        <begin position="440"/>
        <end position="463"/>
    </location>
</feature>
<evidence type="ECO:0000313" key="3">
    <source>
        <dbReference type="EMBL" id="CAD9705498.1"/>
    </source>
</evidence>
<proteinExistence type="predicted"/>
<accession>A0A7S2WTU2</accession>
<feature type="transmembrane region" description="Helical" evidence="2">
    <location>
        <begin position="76"/>
        <end position="96"/>
    </location>
</feature>
<organism evidence="3">
    <name type="scientific">Rhizochromulina marina</name>
    <dbReference type="NCBI Taxonomy" id="1034831"/>
    <lineage>
        <taxon>Eukaryota</taxon>
        <taxon>Sar</taxon>
        <taxon>Stramenopiles</taxon>
        <taxon>Ochrophyta</taxon>
        <taxon>Dictyochophyceae</taxon>
        <taxon>Rhizochromulinales</taxon>
        <taxon>Rhizochromulina</taxon>
    </lineage>
</organism>
<feature type="transmembrane region" description="Helical" evidence="2">
    <location>
        <begin position="295"/>
        <end position="315"/>
    </location>
</feature>
<feature type="transmembrane region" description="Helical" evidence="2">
    <location>
        <begin position="108"/>
        <end position="128"/>
    </location>
</feature>
<dbReference type="InterPro" id="IPR029787">
    <property type="entry name" value="Nucleotide_cyclase"/>
</dbReference>
<feature type="transmembrane region" description="Helical" evidence="2">
    <location>
        <begin position="140"/>
        <end position="159"/>
    </location>
</feature>
<reference evidence="3" key="1">
    <citation type="submission" date="2021-01" db="EMBL/GenBank/DDBJ databases">
        <authorList>
            <person name="Corre E."/>
            <person name="Pelletier E."/>
            <person name="Niang G."/>
            <person name="Scheremetjew M."/>
            <person name="Finn R."/>
            <person name="Kale V."/>
            <person name="Holt S."/>
            <person name="Cochrane G."/>
            <person name="Meng A."/>
            <person name="Brown T."/>
            <person name="Cohen L."/>
        </authorList>
    </citation>
    <scope>NUCLEOTIDE SEQUENCE</scope>
    <source>
        <strain evidence="3">CCMP1243</strain>
    </source>
</reference>
<feature type="transmembrane region" description="Helical" evidence="2">
    <location>
        <begin position="234"/>
        <end position="252"/>
    </location>
</feature>
<name>A0A7S2WTU2_9STRA</name>
<dbReference type="PANTHER" id="PTHR43081:SF1">
    <property type="entry name" value="ADENYLATE CYCLASE, TERMINAL-DIFFERENTIATION SPECIFIC"/>
    <property type="match status" value="1"/>
</dbReference>